<dbReference type="PANTHER" id="PTHR34298">
    <property type="entry name" value="SEGREGATION AND CONDENSATION PROTEIN B"/>
    <property type="match status" value="1"/>
</dbReference>
<comment type="subcellular location">
    <subcellularLocation>
        <location evidence="5">Cytoplasm</location>
    </subcellularLocation>
    <text evidence="5">Associated with two foci at the outer edges of the nucleoid region in young cells, and at four foci within both cell halves in older cells.</text>
</comment>
<dbReference type="InterPro" id="IPR036390">
    <property type="entry name" value="WH_DNA-bd_sf"/>
</dbReference>
<keyword evidence="4 5" id="KW-0131">Cell cycle</keyword>
<comment type="similarity">
    <text evidence="5">Belongs to the ScpB family.</text>
</comment>
<dbReference type="PANTHER" id="PTHR34298:SF2">
    <property type="entry name" value="SEGREGATION AND CONDENSATION PROTEIN B"/>
    <property type="match status" value="1"/>
</dbReference>
<evidence type="ECO:0000256" key="3">
    <source>
        <dbReference type="ARBA" id="ARBA00022829"/>
    </source>
</evidence>
<evidence type="ECO:0000256" key="1">
    <source>
        <dbReference type="ARBA" id="ARBA00022490"/>
    </source>
</evidence>
<dbReference type="GO" id="GO:0051304">
    <property type="term" value="P:chromosome separation"/>
    <property type="evidence" value="ECO:0007669"/>
    <property type="project" value="InterPro"/>
</dbReference>
<comment type="caution">
    <text evidence="6">The sequence shown here is derived from an EMBL/GenBank/DDBJ whole genome shotgun (WGS) entry which is preliminary data.</text>
</comment>
<keyword evidence="2 5" id="KW-0132">Cell division</keyword>
<dbReference type="AlphaFoldDB" id="A0A4R1QAV5"/>
<keyword evidence="7" id="KW-1185">Reference proteome</keyword>
<proteinExistence type="inferred from homology"/>
<dbReference type="InterPro" id="IPR036388">
    <property type="entry name" value="WH-like_DNA-bd_sf"/>
</dbReference>
<name>A0A4R1QAV5_9FIRM</name>
<accession>A0A4R1QAV5</accession>
<evidence type="ECO:0000256" key="2">
    <source>
        <dbReference type="ARBA" id="ARBA00022618"/>
    </source>
</evidence>
<dbReference type="Pfam" id="PF04079">
    <property type="entry name" value="SMC_ScpB"/>
    <property type="match status" value="1"/>
</dbReference>
<dbReference type="RefSeq" id="WP_132074367.1">
    <property type="nucleotide sequence ID" value="NZ_DAIMLW010000340.1"/>
</dbReference>
<dbReference type="Gene3D" id="1.10.10.10">
    <property type="entry name" value="Winged helix-like DNA-binding domain superfamily/Winged helix DNA-binding domain"/>
    <property type="match status" value="2"/>
</dbReference>
<dbReference type="HAMAP" id="MF_01804">
    <property type="entry name" value="ScpB"/>
    <property type="match status" value="1"/>
</dbReference>
<comment type="subunit">
    <text evidence="5">Homodimer. Homodimerization may be required to stabilize the binding of ScpA to the Smc head domains. Component of a cohesin-like complex composed of ScpA, ScpB and the Smc homodimer, in which ScpA and ScpB bind to the head domain of Smc. The presence of the three proteins is required for the association of the complex with DNA.</text>
</comment>
<dbReference type="OrthoDB" id="9806226at2"/>
<dbReference type="EMBL" id="SLUI01000001">
    <property type="protein sequence ID" value="TCL40065.1"/>
    <property type="molecule type" value="Genomic_DNA"/>
</dbReference>
<evidence type="ECO:0000313" key="6">
    <source>
        <dbReference type="EMBL" id="TCL40065.1"/>
    </source>
</evidence>
<keyword evidence="1 5" id="KW-0963">Cytoplasm</keyword>
<dbReference type="NCBIfam" id="TIGR00281">
    <property type="entry name" value="SMC-Scp complex subunit ScpB"/>
    <property type="match status" value="1"/>
</dbReference>
<dbReference type="GO" id="GO:0005737">
    <property type="term" value="C:cytoplasm"/>
    <property type="evidence" value="ECO:0007669"/>
    <property type="project" value="UniProtKB-SubCell"/>
</dbReference>
<keyword evidence="3 5" id="KW-0159">Chromosome partition</keyword>
<dbReference type="GO" id="GO:0006260">
    <property type="term" value="P:DNA replication"/>
    <property type="evidence" value="ECO:0007669"/>
    <property type="project" value="UniProtKB-UniRule"/>
</dbReference>
<protein>
    <recommendedName>
        <fullName evidence="5">Segregation and condensation protein B</fullName>
    </recommendedName>
</protein>
<dbReference type="SUPFAM" id="SSF46785">
    <property type="entry name" value="Winged helix' DNA-binding domain"/>
    <property type="match status" value="2"/>
</dbReference>
<evidence type="ECO:0000313" key="7">
    <source>
        <dbReference type="Proteomes" id="UP000295063"/>
    </source>
</evidence>
<sequence length="182" mass="20156">MFFQHLKGPLEALLFASGDPVPGDRLAQILEVPVGHVESMIAEMQQAMTADERGLTIVAVAGGYQLCTKPQLADTVEKLAEIQDNRLSSAALETLAIIAFKQPITRQEIESIRGVKVDRVVHTLTERQLIKEIGRKDAIGRPILYGTTTEFLKCFGLKTLKELPDLAGYLNVMEEQQEKQPD</sequence>
<dbReference type="InterPro" id="IPR005234">
    <property type="entry name" value="ScpB_csome_segregation"/>
</dbReference>
<evidence type="ECO:0000256" key="4">
    <source>
        <dbReference type="ARBA" id="ARBA00023306"/>
    </source>
</evidence>
<dbReference type="Proteomes" id="UP000295063">
    <property type="component" value="Unassembled WGS sequence"/>
</dbReference>
<reference evidence="6 7" key="1">
    <citation type="submission" date="2019-03" db="EMBL/GenBank/DDBJ databases">
        <title>Genomic Encyclopedia of Type Strains, Phase IV (KMG-IV): sequencing the most valuable type-strain genomes for metagenomic binning, comparative biology and taxonomic classification.</title>
        <authorList>
            <person name="Goeker M."/>
        </authorList>
    </citation>
    <scope>NUCLEOTIDE SEQUENCE [LARGE SCALE GENOMIC DNA]</scope>
    <source>
        <strain evidence="6 7">DSM 15969</strain>
    </source>
</reference>
<organism evidence="6 7">
    <name type="scientific">Anaerospora hongkongensis</name>
    <dbReference type="NCBI Taxonomy" id="244830"/>
    <lineage>
        <taxon>Bacteria</taxon>
        <taxon>Bacillati</taxon>
        <taxon>Bacillota</taxon>
        <taxon>Negativicutes</taxon>
        <taxon>Selenomonadales</taxon>
        <taxon>Sporomusaceae</taxon>
        <taxon>Anaerospora</taxon>
    </lineage>
</organism>
<evidence type="ECO:0000256" key="5">
    <source>
        <dbReference type="HAMAP-Rule" id="MF_01804"/>
    </source>
</evidence>
<dbReference type="GO" id="GO:0051301">
    <property type="term" value="P:cell division"/>
    <property type="evidence" value="ECO:0007669"/>
    <property type="project" value="UniProtKB-KW"/>
</dbReference>
<gene>
    <name evidence="5" type="primary">scpB</name>
    <name evidence="6" type="ORF">EV210_101266</name>
</gene>
<dbReference type="PIRSF" id="PIRSF019345">
    <property type="entry name" value="ScpB"/>
    <property type="match status" value="1"/>
</dbReference>
<comment type="function">
    <text evidence="5">Participates in chromosomal partition during cell division. May act via the formation of a condensin-like complex containing Smc and ScpA that pull DNA away from mid-cell into both cell halves.</text>
</comment>